<dbReference type="RefSeq" id="WP_173165419.1">
    <property type="nucleotide sequence ID" value="NZ_AP022871.1"/>
</dbReference>
<evidence type="ECO:0008006" key="3">
    <source>
        <dbReference type="Google" id="ProtNLM"/>
    </source>
</evidence>
<protein>
    <recommendedName>
        <fullName evidence="3">Pyridoxamine 5'-phosphate oxidase</fullName>
    </recommendedName>
</protein>
<dbReference type="InterPro" id="IPR012349">
    <property type="entry name" value="Split_barrel_FMN-bd"/>
</dbReference>
<dbReference type="KEGG" id="psuu:Psuf_091970"/>
<reference evidence="1 2" key="1">
    <citation type="submission" date="2020-03" db="EMBL/GenBank/DDBJ databases">
        <title>Whole genome shotgun sequence of Phytohabitans suffuscus NBRC 105367.</title>
        <authorList>
            <person name="Komaki H."/>
            <person name="Tamura T."/>
        </authorList>
    </citation>
    <scope>NUCLEOTIDE SEQUENCE [LARGE SCALE GENOMIC DNA]</scope>
    <source>
        <strain evidence="1 2">NBRC 105367</strain>
    </source>
</reference>
<proteinExistence type="predicted"/>
<evidence type="ECO:0000313" key="2">
    <source>
        <dbReference type="Proteomes" id="UP000503011"/>
    </source>
</evidence>
<dbReference type="Proteomes" id="UP000503011">
    <property type="component" value="Chromosome"/>
</dbReference>
<keyword evidence="2" id="KW-1185">Reference proteome</keyword>
<sequence>MSRRVLEHLEVADCLQLLGSVSLGRVVYTEKALPAIRPVNHVLDGDAVVIRSHLDGGLATAVGSGRGMVVAYEADDIDPVEQLGWSVVVTGVAHLVADSREVARFEILLRPWVDIAMDCVIRVEPRLVTGYRLVDPGVVSRR</sequence>
<organism evidence="1 2">
    <name type="scientific">Phytohabitans suffuscus</name>
    <dbReference type="NCBI Taxonomy" id="624315"/>
    <lineage>
        <taxon>Bacteria</taxon>
        <taxon>Bacillati</taxon>
        <taxon>Actinomycetota</taxon>
        <taxon>Actinomycetes</taxon>
        <taxon>Micromonosporales</taxon>
        <taxon>Micromonosporaceae</taxon>
    </lineage>
</organism>
<dbReference type="AlphaFoldDB" id="A0A6F8Z0N5"/>
<dbReference type="EMBL" id="AP022871">
    <property type="protein sequence ID" value="BCB91884.1"/>
    <property type="molecule type" value="Genomic_DNA"/>
</dbReference>
<reference evidence="1 2" key="2">
    <citation type="submission" date="2020-03" db="EMBL/GenBank/DDBJ databases">
        <authorList>
            <person name="Ichikawa N."/>
            <person name="Kimura A."/>
            <person name="Kitahashi Y."/>
            <person name="Uohara A."/>
        </authorList>
    </citation>
    <scope>NUCLEOTIDE SEQUENCE [LARGE SCALE GENOMIC DNA]</scope>
    <source>
        <strain evidence="1 2">NBRC 105367</strain>
    </source>
</reference>
<gene>
    <name evidence="1" type="ORF">Psuf_091970</name>
</gene>
<dbReference type="InterPro" id="IPR024747">
    <property type="entry name" value="Pyridox_Oxase-rel"/>
</dbReference>
<dbReference type="Pfam" id="PF12900">
    <property type="entry name" value="Pyridox_ox_2"/>
    <property type="match status" value="1"/>
</dbReference>
<name>A0A6F8Z0N5_9ACTN</name>
<accession>A0A6F8Z0N5</accession>
<evidence type="ECO:0000313" key="1">
    <source>
        <dbReference type="EMBL" id="BCB91884.1"/>
    </source>
</evidence>
<dbReference type="Gene3D" id="2.30.110.10">
    <property type="entry name" value="Electron Transport, Fmn-binding Protein, Chain A"/>
    <property type="match status" value="1"/>
</dbReference>
<dbReference type="SUPFAM" id="SSF50475">
    <property type="entry name" value="FMN-binding split barrel"/>
    <property type="match status" value="1"/>
</dbReference>